<keyword evidence="3" id="KW-0378">Hydrolase</keyword>
<dbReference type="Pfam" id="PF20408">
    <property type="entry name" value="Abhydrolase_11"/>
    <property type="match status" value="1"/>
</dbReference>
<protein>
    <submittedName>
        <fullName evidence="3">Alpha/beta hydrolase</fullName>
    </submittedName>
</protein>
<dbReference type="PANTHER" id="PTHR13136">
    <property type="entry name" value="TESTIS DEVELOPMENT PROTEIN PRTD"/>
    <property type="match status" value="1"/>
</dbReference>
<organism evidence="3 4">
    <name type="scientific">Sinosporangium siamense</name>
    <dbReference type="NCBI Taxonomy" id="1367973"/>
    <lineage>
        <taxon>Bacteria</taxon>
        <taxon>Bacillati</taxon>
        <taxon>Actinomycetota</taxon>
        <taxon>Actinomycetes</taxon>
        <taxon>Streptosporangiales</taxon>
        <taxon>Streptosporangiaceae</taxon>
        <taxon>Sinosporangium</taxon>
    </lineage>
</organism>
<feature type="domain" description="KANL3/Tex30 alpha/beta hydrolase-like" evidence="2">
    <location>
        <begin position="61"/>
        <end position="201"/>
    </location>
</feature>
<comment type="caution">
    <text evidence="3">The sequence shown here is derived from an EMBL/GenBank/DDBJ whole genome shotgun (WGS) entry which is preliminary data.</text>
</comment>
<evidence type="ECO:0000256" key="1">
    <source>
        <dbReference type="SAM" id="MobiDB-lite"/>
    </source>
</evidence>
<dbReference type="GO" id="GO:0016787">
    <property type="term" value="F:hydrolase activity"/>
    <property type="evidence" value="ECO:0007669"/>
    <property type="project" value="UniProtKB-KW"/>
</dbReference>
<feature type="region of interest" description="Disordered" evidence="1">
    <location>
        <begin position="1"/>
        <end position="26"/>
    </location>
</feature>
<dbReference type="EMBL" id="BOOW01000059">
    <property type="protein sequence ID" value="GII97417.1"/>
    <property type="molecule type" value="Genomic_DNA"/>
</dbReference>
<evidence type="ECO:0000313" key="3">
    <source>
        <dbReference type="EMBL" id="GII97417.1"/>
    </source>
</evidence>
<dbReference type="AlphaFoldDB" id="A0A919RP98"/>
<dbReference type="Proteomes" id="UP000606172">
    <property type="component" value="Unassembled WGS sequence"/>
</dbReference>
<gene>
    <name evidence="3" type="ORF">Ssi02_76480</name>
</gene>
<dbReference type="SUPFAM" id="SSF53474">
    <property type="entry name" value="alpha/beta-Hydrolases"/>
    <property type="match status" value="1"/>
</dbReference>
<sequence>MGEGGSANVSVVTPARGSDGGSPREAVPYADGAVESVRYEVETPHGPARVELDVVPDPGLLLVLTHGSAGSVEAVDLLAVRSAVCRRGVAVARVTQPFRLAGRRAPGSAVKQDEAWLVVLETLVKRFPGVPLVQGGRSNGARVACRTARAAGAEAVVALAFPLHPPGRPERSRAGELRDAGADVLVVNGDRDPFGVPDEADVSRLVVLPQEGHDLKRAPALVGEVVAGWLGERFKLLRPVEGACGER</sequence>
<keyword evidence="4" id="KW-1185">Reference proteome</keyword>
<reference evidence="3" key="1">
    <citation type="submission" date="2021-01" db="EMBL/GenBank/DDBJ databases">
        <title>Whole genome shotgun sequence of Sinosporangium siamense NBRC 109515.</title>
        <authorList>
            <person name="Komaki H."/>
            <person name="Tamura T."/>
        </authorList>
    </citation>
    <scope>NUCLEOTIDE SEQUENCE</scope>
    <source>
        <strain evidence="3">NBRC 109515</strain>
    </source>
</reference>
<evidence type="ECO:0000313" key="4">
    <source>
        <dbReference type="Proteomes" id="UP000606172"/>
    </source>
</evidence>
<dbReference type="InterPro" id="IPR026555">
    <property type="entry name" value="NSL3/Tex30"/>
</dbReference>
<evidence type="ECO:0000259" key="2">
    <source>
        <dbReference type="Pfam" id="PF20408"/>
    </source>
</evidence>
<name>A0A919RP98_9ACTN</name>
<dbReference type="Gene3D" id="3.40.50.1820">
    <property type="entry name" value="alpha/beta hydrolase"/>
    <property type="match status" value="1"/>
</dbReference>
<accession>A0A919RP98</accession>
<dbReference type="InterPro" id="IPR046879">
    <property type="entry name" value="KANL3/Tex30_Abhydrolase"/>
</dbReference>
<dbReference type="InterPro" id="IPR029058">
    <property type="entry name" value="AB_hydrolase_fold"/>
</dbReference>
<dbReference type="PANTHER" id="PTHR13136:SF11">
    <property type="entry name" value="TESTIS-EXPRESSED PROTEIN 30"/>
    <property type="match status" value="1"/>
</dbReference>
<proteinExistence type="predicted"/>